<comment type="subcellular location">
    <subcellularLocation>
        <location evidence="1">Cytoplasm</location>
    </subcellularLocation>
</comment>
<dbReference type="PANTHER" id="PTHR46006:SF8">
    <property type="entry name" value="DH DOMAIN-CONTAINING PROTEIN"/>
    <property type="match status" value="1"/>
</dbReference>
<accession>A0AAN9B967</accession>
<dbReference type="PROSITE" id="PS50003">
    <property type="entry name" value="PH_DOMAIN"/>
    <property type="match status" value="1"/>
</dbReference>
<dbReference type="GO" id="GO:0035025">
    <property type="term" value="P:positive regulation of Rho protein signal transduction"/>
    <property type="evidence" value="ECO:0007669"/>
    <property type="project" value="TreeGrafter"/>
</dbReference>
<evidence type="ECO:0000256" key="1">
    <source>
        <dbReference type="ARBA" id="ARBA00004496"/>
    </source>
</evidence>
<reference evidence="6 7" key="1">
    <citation type="submission" date="2024-02" db="EMBL/GenBank/DDBJ databases">
        <title>Chromosome-scale genome assembly of the rough periwinkle Littorina saxatilis.</title>
        <authorList>
            <person name="De Jode A."/>
            <person name="Faria R."/>
            <person name="Formenti G."/>
            <person name="Sims Y."/>
            <person name="Smith T.P."/>
            <person name="Tracey A."/>
            <person name="Wood J.M.D."/>
            <person name="Zagrodzka Z.B."/>
            <person name="Johannesson K."/>
            <person name="Butlin R.K."/>
            <person name="Leder E.H."/>
        </authorList>
    </citation>
    <scope>NUCLEOTIDE SEQUENCE [LARGE SCALE GENOMIC DNA]</scope>
    <source>
        <strain evidence="6">Snail1</strain>
        <tissue evidence="6">Muscle</tissue>
    </source>
</reference>
<dbReference type="InterPro" id="IPR001849">
    <property type="entry name" value="PH_domain"/>
</dbReference>
<dbReference type="InterPro" id="IPR051480">
    <property type="entry name" value="Endocytic_GEF_Adapter"/>
</dbReference>
<dbReference type="InterPro" id="IPR011993">
    <property type="entry name" value="PH-like_dom_sf"/>
</dbReference>
<dbReference type="Pfam" id="PF22697">
    <property type="entry name" value="SOS1_NGEF_PH"/>
    <property type="match status" value="1"/>
</dbReference>
<dbReference type="GO" id="GO:0005085">
    <property type="term" value="F:guanyl-nucleotide exchange factor activity"/>
    <property type="evidence" value="ECO:0007669"/>
    <property type="project" value="InterPro"/>
</dbReference>
<dbReference type="SUPFAM" id="SSF48065">
    <property type="entry name" value="DBL homology domain (DH-domain)"/>
    <property type="match status" value="1"/>
</dbReference>
<dbReference type="GO" id="GO:0005737">
    <property type="term" value="C:cytoplasm"/>
    <property type="evidence" value="ECO:0007669"/>
    <property type="project" value="UniProtKB-SubCell"/>
</dbReference>
<feature type="domain" description="PH" evidence="4">
    <location>
        <begin position="404"/>
        <end position="514"/>
    </location>
</feature>
<sequence length="527" mass="59992">MCTCDNMQWLETPRTRTSRTQSCRVKREKTTLSDGSVNRRLSTEIVVEGLSFCDGETSVDTFDRLGEREDRERLTVCRSQSLCPCVRLNWPASTVFLPQHCFSLECESKPKRRSILRAYSLINILSPNKSKNTPRSSGSFKVPSVTPCKPALSPSPYRPPTPSPAKRRVSRTWTDSMAGDKHVHAMSRQVVKRQEAIYELYQGEKDISEDLINVRKMYRDSMMTLELCTSDEAYQIFGPLDQLIPVHQDLAKRLEQQRLRDGTTHGVGQQILDWVPRLRVYVSFCANQPFGKAMLNSKRNQPAFEDFLLRCQESPFSRKLDLWALLDGARGRFVKYPLLIKAILKETPVDHEDVALLHAAMTQLDDIIKQADNLTGQSECRFYKSQLVSLYDEQNIPEIEQSTVLICQGTLKNNKGTKLQLYLFDKVAVVTRNTSHGQNIYRQPIPVSLLVVEDLPDGEVRMGSFRSAFGQGQTSRNVFRISFTDPSLGQSHTLMANDEHNKQQWMRSFHSVTSHIIRVGAGNGDKK</sequence>
<proteinExistence type="predicted"/>
<feature type="region of interest" description="Disordered" evidence="3">
    <location>
        <begin position="127"/>
        <end position="173"/>
    </location>
</feature>
<dbReference type="InterPro" id="IPR055251">
    <property type="entry name" value="SOS1_NGEF_PH"/>
</dbReference>
<dbReference type="Pfam" id="PF00621">
    <property type="entry name" value="RhoGEF"/>
    <property type="match status" value="1"/>
</dbReference>
<dbReference type="PROSITE" id="PS50010">
    <property type="entry name" value="DH_2"/>
    <property type="match status" value="1"/>
</dbReference>
<evidence type="ECO:0000256" key="3">
    <source>
        <dbReference type="SAM" id="MobiDB-lite"/>
    </source>
</evidence>
<dbReference type="PANTHER" id="PTHR46006">
    <property type="entry name" value="RHO GUANINE NUCLEOTIDE EXCHANGE FACTOR AT 64C, ISOFORM A"/>
    <property type="match status" value="1"/>
</dbReference>
<dbReference type="Gene3D" id="2.30.29.30">
    <property type="entry name" value="Pleckstrin-homology domain (PH domain)/Phosphotyrosine-binding domain (PTB)"/>
    <property type="match status" value="1"/>
</dbReference>
<comment type="caution">
    <text evidence="6">The sequence shown here is derived from an EMBL/GenBank/DDBJ whole genome shotgun (WGS) entry which is preliminary data.</text>
</comment>
<name>A0AAN9B967_9CAEN</name>
<evidence type="ECO:0008006" key="8">
    <source>
        <dbReference type="Google" id="ProtNLM"/>
    </source>
</evidence>
<protein>
    <recommendedName>
        <fullName evidence="8">Rho guanine nucleotide exchange factor 3</fullName>
    </recommendedName>
</protein>
<dbReference type="EMBL" id="JBAMIC010000010">
    <property type="protein sequence ID" value="KAK7101618.1"/>
    <property type="molecule type" value="Genomic_DNA"/>
</dbReference>
<dbReference type="CDD" id="cd00160">
    <property type="entry name" value="RhoGEF"/>
    <property type="match status" value="1"/>
</dbReference>
<dbReference type="SMART" id="SM00325">
    <property type="entry name" value="RhoGEF"/>
    <property type="match status" value="1"/>
</dbReference>
<organism evidence="6 7">
    <name type="scientific">Littorina saxatilis</name>
    <dbReference type="NCBI Taxonomy" id="31220"/>
    <lineage>
        <taxon>Eukaryota</taxon>
        <taxon>Metazoa</taxon>
        <taxon>Spiralia</taxon>
        <taxon>Lophotrochozoa</taxon>
        <taxon>Mollusca</taxon>
        <taxon>Gastropoda</taxon>
        <taxon>Caenogastropoda</taxon>
        <taxon>Littorinimorpha</taxon>
        <taxon>Littorinoidea</taxon>
        <taxon>Littorinidae</taxon>
        <taxon>Littorina</taxon>
    </lineage>
</organism>
<dbReference type="Gene3D" id="1.20.900.10">
    <property type="entry name" value="Dbl homology (DH) domain"/>
    <property type="match status" value="1"/>
</dbReference>
<evidence type="ECO:0000313" key="7">
    <source>
        <dbReference type="Proteomes" id="UP001374579"/>
    </source>
</evidence>
<dbReference type="SMART" id="SM00233">
    <property type="entry name" value="PH"/>
    <property type="match status" value="1"/>
</dbReference>
<keyword evidence="2" id="KW-0963">Cytoplasm</keyword>
<evidence type="ECO:0000259" key="5">
    <source>
        <dbReference type="PROSITE" id="PS50010"/>
    </source>
</evidence>
<keyword evidence="7" id="KW-1185">Reference proteome</keyword>
<dbReference type="Proteomes" id="UP001374579">
    <property type="component" value="Unassembled WGS sequence"/>
</dbReference>
<dbReference type="AlphaFoldDB" id="A0AAN9B967"/>
<feature type="domain" description="DH" evidence="5">
    <location>
        <begin position="192"/>
        <end position="374"/>
    </location>
</feature>
<evidence type="ECO:0000259" key="4">
    <source>
        <dbReference type="PROSITE" id="PS50003"/>
    </source>
</evidence>
<evidence type="ECO:0000313" key="6">
    <source>
        <dbReference type="EMBL" id="KAK7101618.1"/>
    </source>
</evidence>
<dbReference type="InterPro" id="IPR000219">
    <property type="entry name" value="DH_dom"/>
</dbReference>
<evidence type="ECO:0000256" key="2">
    <source>
        <dbReference type="ARBA" id="ARBA00022490"/>
    </source>
</evidence>
<gene>
    <name evidence="6" type="ORF">V1264_019970</name>
</gene>
<dbReference type="InterPro" id="IPR035899">
    <property type="entry name" value="DBL_dom_sf"/>
</dbReference>
<feature type="compositionally biased region" description="Polar residues" evidence="3">
    <location>
        <begin position="127"/>
        <end position="139"/>
    </location>
</feature>
<dbReference type="SUPFAM" id="SSF50729">
    <property type="entry name" value="PH domain-like"/>
    <property type="match status" value="1"/>
</dbReference>